<dbReference type="PANTHER" id="PTHR11157:SF69">
    <property type="entry name" value="ELONGATION OF VERY LONG CHAIN FATTY ACIDS PROTEIN 7"/>
    <property type="match status" value="1"/>
</dbReference>
<name>A0A9J6DUL0_RHIMP</name>
<keyword evidence="8 10" id="KW-0472">Membrane</keyword>
<keyword evidence="6 10" id="KW-1133">Transmembrane helix</keyword>
<dbReference type="EMBL" id="JABSTU010000007">
    <property type="protein sequence ID" value="KAH8025506.1"/>
    <property type="molecule type" value="Genomic_DNA"/>
</dbReference>
<feature type="transmembrane region" description="Helical" evidence="10">
    <location>
        <begin position="206"/>
        <end position="229"/>
    </location>
</feature>
<dbReference type="GO" id="GO:0034625">
    <property type="term" value="P:fatty acid elongation, monounsaturated fatty acid"/>
    <property type="evidence" value="ECO:0007669"/>
    <property type="project" value="TreeGrafter"/>
</dbReference>
<evidence type="ECO:0000256" key="8">
    <source>
        <dbReference type="ARBA" id="ARBA00023136"/>
    </source>
</evidence>
<dbReference type="Proteomes" id="UP000821866">
    <property type="component" value="Unassembled WGS sequence"/>
</dbReference>
<dbReference type="Pfam" id="PF01151">
    <property type="entry name" value="ELO"/>
    <property type="match status" value="1"/>
</dbReference>
<evidence type="ECO:0000256" key="4">
    <source>
        <dbReference type="ARBA" id="ARBA00022692"/>
    </source>
</evidence>
<comment type="catalytic activity">
    <reaction evidence="10">
        <text>a very-long-chain acyl-CoA + malonyl-CoA + H(+) = a very-long-chain 3-oxoacyl-CoA + CO2 + CoA</text>
        <dbReference type="Rhea" id="RHEA:32727"/>
        <dbReference type="ChEBI" id="CHEBI:15378"/>
        <dbReference type="ChEBI" id="CHEBI:16526"/>
        <dbReference type="ChEBI" id="CHEBI:57287"/>
        <dbReference type="ChEBI" id="CHEBI:57384"/>
        <dbReference type="ChEBI" id="CHEBI:90725"/>
        <dbReference type="ChEBI" id="CHEBI:90736"/>
        <dbReference type="EC" id="2.3.1.199"/>
    </reaction>
</comment>
<feature type="transmembrane region" description="Helical" evidence="10">
    <location>
        <begin position="171"/>
        <end position="194"/>
    </location>
</feature>
<dbReference type="GO" id="GO:0005789">
    <property type="term" value="C:endoplasmic reticulum membrane"/>
    <property type="evidence" value="ECO:0007669"/>
    <property type="project" value="TreeGrafter"/>
</dbReference>
<organism evidence="11 12">
    <name type="scientific">Rhipicephalus microplus</name>
    <name type="common">Cattle tick</name>
    <name type="synonym">Boophilus microplus</name>
    <dbReference type="NCBI Taxonomy" id="6941"/>
    <lineage>
        <taxon>Eukaryota</taxon>
        <taxon>Metazoa</taxon>
        <taxon>Ecdysozoa</taxon>
        <taxon>Arthropoda</taxon>
        <taxon>Chelicerata</taxon>
        <taxon>Arachnida</taxon>
        <taxon>Acari</taxon>
        <taxon>Parasitiformes</taxon>
        <taxon>Ixodida</taxon>
        <taxon>Ixodoidea</taxon>
        <taxon>Ixodidae</taxon>
        <taxon>Rhipicephalinae</taxon>
        <taxon>Rhipicephalus</taxon>
        <taxon>Boophilus</taxon>
    </lineage>
</organism>
<dbReference type="InterPro" id="IPR002076">
    <property type="entry name" value="ELO_fam"/>
</dbReference>
<protein>
    <recommendedName>
        <fullName evidence="10">Elongation of very long chain fatty acids protein</fullName>
        <ecNumber evidence="10">2.3.1.199</ecNumber>
    </recommendedName>
    <alternativeName>
        <fullName evidence="10">Very-long-chain 3-oxoacyl-CoA synthase</fullName>
    </alternativeName>
</protein>
<keyword evidence="2 10" id="KW-0444">Lipid biosynthesis</keyword>
<feature type="transmembrane region" description="Helical" evidence="10">
    <location>
        <begin position="27"/>
        <end position="47"/>
    </location>
</feature>
<accession>A0A9J6DUL0</accession>
<comment type="caution">
    <text evidence="11">The sequence shown here is derived from an EMBL/GenBank/DDBJ whole genome shotgun (WGS) entry which is preliminary data.</text>
</comment>
<keyword evidence="3 10" id="KW-0808">Transferase</keyword>
<evidence type="ECO:0000256" key="3">
    <source>
        <dbReference type="ARBA" id="ARBA00022679"/>
    </source>
</evidence>
<dbReference type="VEuPathDB" id="VectorBase:LOC119170322"/>
<reference evidence="11" key="1">
    <citation type="journal article" date="2020" name="Cell">
        <title>Large-Scale Comparative Analyses of Tick Genomes Elucidate Their Genetic Diversity and Vector Capacities.</title>
        <authorList>
            <consortium name="Tick Genome and Microbiome Consortium (TIGMIC)"/>
            <person name="Jia N."/>
            <person name="Wang J."/>
            <person name="Shi W."/>
            <person name="Du L."/>
            <person name="Sun Y."/>
            <person name="Zhan W."/>
            <person name="Jiang J.F."/>
            <person name="Wang Q."/>
            <person name="Zhang B."/>
            <person name="Ji P."/>
            <person name="Bell-Sakyi L."/>
            <person name="Cui X.M."/>
            <person name="Yuan T.T."/>
            <person name="Jiang B.G."/>
            <person name="Yang W.F."/>
            <person name="Lam T.T."/>
            <person name="Chang Q.C."/>
            <person name="Ding S.J."/>
            <person name="Wang X.J."/>
            <person name="Zhu J.G."/>
            <person name="Ruan X.D."/>
            <person name="Zhao L."/>
            <person name="Wei J.T."/>
            <person name="Ye R.Z."/>
            <person name="Que T.C."/>
            <person name="Du C.H."/>
            <person name="Zhou Y.H."/>
            <person name="Cheng J.X."/>
            <person name="Dai P.F."/>
            <person name="Guo W.B."/>
            <person name="Han X.H."/>
            <person name="Huang E.J."/>
            <person name="Li L.F."/>
            <person name="Wei W."/>
            <person name="Gao Y.C."/>
            <person name="Liu J.Z."/>
            <person name="Shao H.Z."/>
            <person name="Wang X."/>
            <person name="Wang C.C."/>
            <person name="Yang T.C."/>
            <person name="Huo Q.B."/>
            <person name="Li W."/>
            <person name="Chen H.Y."/>
            <person name="Chen S.E."/>
            <person name="Zhou L.G."/>
            <person name="Ni X.B."/>
            <person name="Tian J.H."/>
            <person name="Sheng Y."/>
            <person name="Liu T."/>
            <person name="Pan Y.S."/>
            <person name="Xia L.Y."/>
            <person name="Li J."/>
            <person name="Zhao F."/>
            <person name="Cao W.C."/>
        </authorList>
    </citation>
    <scope>NUCLEOTIDE SEQUENCE</scope>
    <source>
        <strain evidence="11">Rmic-2018</strain>
    </source>
</reference>
<dbReference type="AlphaFoldDB" id="A0A9J6DUL0"/>
<sequence>MATSITGSFTYNATESWLPRRDPRSEGWPLTGSPLPVAIITVVYVFFVTRFGQRWMRRRKAFDLKPCILAYNFLTTLFSAFFVVCFAKLAYWDLGYTILQDLDLGVTPANLEIVRLSWWLYMFKLAELSDTVFFVLRKKNHQVSGLHVVHHVLVSWNMWLSVTYGSQSHSMFVVCLNSFVHVFMYAYYFLAALGPSVRRFLWWKKYLTMMQIVQFVLLFAHAVGTVLATGNYVRLFTWLELAEAILFFVWFVAFYDDAYKSKTQPEEPAADSYDELAKMMMLRDNDEDA</sequence>
<evidence type="ECO:0000256" key="7">
    <source>
        <dbReference type="ARBA" id="ARBA00023098"/>
    </source>
</evidence>
<comment type="subcellular location">
    <subcellularLocation>
        <location evidence="1">Membrane</location>
        <topology evidence="1">Multi-pass membrane protein</topology>
    </subcellularLocation>
</comment>
<keyword evidence="5 10" id="KW-0276">Fatty acid metabolism</keyword>
<dbReference type="GO" id="GO:0019367">
    <property type="term" value="P:fatty acid elongation, saturated fatty acid"/>
    <property type="evidence" value="ECO:0007669"/>
    <property type="project" value="TreeGrafter"/>
</dbReference>
<dbReference type="PANTHER" id="PTHR11157">
    <property type="entry name" value="FATTY ACID ACYL TRANSFERASE-RELATED"/>
    <property type="match status" value="1"/>
</dbReference>
<evidence type="ECO:0000256" key="10">
    <source>
        <dbReference type="RuleBase" id="RU361115"/>
    </source>
</evidence>
<evidence type="ECO:0000313" key="12">
    <source>
        <dbReference type="Proteomes" id="UP000821866"/>
    </source>
</evidence>
<evidence type="ECO:0000313" key="11">
    <source>
        <dbReference type="EMBL" id="KAH8025506.1"/>
    </source>
</evidence>
<comment type="similarity">
    <text evidence="10">Belongs to the ELO family.</text>
</comment>
<keyword evidence="7 10" id="KW-0443">Lipid metabolism</keyword>
<evidence type="ECO:0000256" key="2">
    <source>
        <dbReference type="ARBA" id="ARBA00022516"/>
    </source>
</evidence>
<evidence type="ECO:0000256" key="6">
    <source>
        <dbReference type="ARBA" id="ARBA00022989"/>
    </source>
</evidence>
<dbReference type="EC" id="2.3.1.199" evidence="10"/>
<reference evidence="11" key="2">
    <citation type="submission" date="2021-09" db="EMBL/GenBank/DDBJ databases">
        <authorList>
            <person name="Jia N."/>
            <person name="Wang J."/>
            <person name="Shi W."/>
            <person name="Du L."/>
            <person name="Sun Y."/>
            <person name="Zhan W."/>
            <person name="Jiang J."/>
            <person name="Wang Q."/>
            <person name="Zhang B."/>
            <person name="Ji P."/>
            <person name="Sakyi L.B."/>
            <person name="Cui X."/>
            <person name="Yuan T."/>
            <person name="Jiang B."/>
            <person name="Yang W."/>
            <person name="Lam T.T.-Y."/>
            <person name="Chang Q."/>
            <person name="Ding S."/>
            <person name="Wang X."/>
            <person name="Zhu J."/>
            <person name="Ruan X."/>
            <person name="Zhao L."/>
            <person name="Wei J."/>
            <person name="Que T."/>
            <person name="Du C."/>
            <person name="Cheng J."/>
            <person name="Dai P."/>
            <person name="Han X."/>
            <person name="Huang E."/>
            <person name="Gao Y."/>
            <person name="Liu J."/>
            <person name="Shao H."/>
            <person name="Ye R."/>
            <person name="Li L."/>
            <person name="Wei W."/>
            <person name="Wang X."/>
            <person name="Wang C."/>
            <person name="Huo Q."/>
            <person name="Li W."/>
            <person name="Guo W."/>
            <person name="Chen H."/>
            <person name="Chen S."/>
            <person name="Zhou L."/>
            <person name="Zhou L."/>
            <person name="Ni X."/>
            <person name="Tian J."/>
            <person name="Zhou Y."/>
            <person name="Sheng Y."/>
            <person name="Liu T."/>
            <person name="Pan Y."/>
            <person name="Xia L."/>
            <person name="Li J."/>
            <person name="Zhao F."/>
            <person name="Cao W."/>
        </authorList>
    </citation>
    <scope>NUCLEOTIDE SEQUENCE</scope>
    <source>
        <strain evidence="11">Rmic-2018</strain>
        <tissue evidence="11">Larvae</tissue>
    </source>
</reference>
<keyword evidence="12" id="KW-1185">Reference proteome</keyword>
<proteinExistence type="inferred from homology"/>
<feature type="transmembrane region" description="Helical" evidence="10">
    <location>
        <begin position="235"/>
        <end position="255"/>
    </location>
</feature>
<dbReference type="GO" id="GO:0042761">
    <property type="term" value="P:very long-chain fatty acid biosynthetic process"/>
    <property type="evidence" value="ECO:0007669"/>
    <property type="project" value="TreeGrafter"/>
</dbReference>
<dbReference type="GO" id="GO:0030148">
    <property type="term" value="P:sphingolipid biosynthetic process"/>
    <property type="evidence" value="ECO:0007669"/>
    <property type="project" value="TreeGrafter"/>
</dbReference>
<evidence type="ECO:0000256" key="1">
    <source>
        <dbReference type="ARBA" id="ARBA00004141"/>
    </source>
</evidence>
<feature type="transmembrane region" description="Helical" evidence="10">
    <location>
        <begin position="68"/>
        <end position="92"/>
    </location>
</feature>
<dbReference type="GO" id="GO:0009922">
    <property type="term" value="F:fatty acid elongase activity"/>
    <property type="evidence" value="ECO:0007669"/>
    <property type="project" value="UniProtKB-EC"/>
</dbReference>
<dbReference type="GO" id="GO:0034626">
    <property type="term" value="P:fatty acid elongation, polyunsaturated fatty acid"/>
    <property type="evidence" value="ECO:0007669"/>
    <property type="project" value="TreeGrafter"/>
</dbReference>
<keyword evidence="9 10" id="KW-0275">Fatty acid biosynthesis</keyword>
<evidence type="ECO:0000256" key="9">
    <source>
        <dbReference type="ARBA" id="ARBA00023160"/>
    </source>
</evidence>
<gene>
    <name evidence="11" type="ORF">HPB51_009446</name>
</gene>
<keyword evidence="4 10" id="KW-0812">Transmembrane</keyword>
<evidence type="ECO:0000256" key="5">
    <source>
        <dbReference type="ARBA" id="ARBA00022832"/>
    </source>
</evidence>